<dbReference type="Gene3D" id="1.20.1250.20">
    <property type="entry name" value="MFS general substrate transporter like domains"/>
    <property type="match status" value="1"/>
</dbReference>
<comment type="subcellular location">
    <subcellularLocation>
        <location evidence="1">Membrane</location>
        <topology evidence="1">Multi-pass membrane protein</topology>
    </subcellularLocation>
</comment>
<comment type="caution">
    <text evidence="7">The sequence shown here is derived from an EMBL/GenBank/DDBJ whole genome shotgun (WGS) entry which is preliminary data.</text>
</comment>
<proteinExistence type="predicted"/>
<protein>
    <recommendedName>
        <fullName evidence="9">Major facilitator superfamily (MFS) profile domain-containing protein</fullName>
    </recommendedName>
</protein>
<feature type="transmembrane region" description="Helical" evidence="6">
    <location>
        <begin position="223"/>
        <end position="243"/>
    </location>
</feature>
<keyword evidence="3 6" id="KW-0812">Transmembrane</keyword>
<evidence type="ECO:0000256" key="6">
    <source>
        <dbReference type="SAM" id="Phobius"/>
    </source>
</evidence>
<organism evidence="7 8">
    <name type="scientific">Discina gigas</name>
    <dbReference type="NCBI Taxonomy" id="1032678"/>
    <lineage>
        <taxon>Eukaryota</taxon>
        <taxon>Fungi</taxon>
        <taxon>Dikarya</taxon>
        <taxon>Ascomycota</taxon>
        <taxon>Pezizomycotina</taxon>
        <taxon>Pezizomycetes</taxon>
        <taxon>Pezizales</taxon>
        <taxon>Discinaceae</taxon>
        <taxon>Discina</taxon>
    </lineage>
</organism>
<dbReference type="SUPFAM" id="SSF103473">
    <property type="entry name" value="MFS general substrate transporter"/>
    <property type="match status" value="1"/>
</dbReference>
<dbReference type="PANTHER" id="PTHR23504:SF8">
    <property type="entry name" value="TRANSPORTER, PUTATIVE (AFU_ORTHOLOGUE AFUA_1G03730)-RELATED"/>
    <property type="match status" value="1"/>
</dbReference>
<keyword evidence="5 6" id="KW-0472">Membrane</keyword>
<gene>
    <name evidence="7" type="ORF">Q9L58_006322</name>
</gene>
<dbReference type="PANTHER" id="PTHR23504">
    <property type="entry name" value="MAJOR FACILITATOR SUPERFAMILY DOMAIN-CONTAINING PROTEIN 10"/>
    <property type="match status" value="1"/>
</dbReference>
<keyword evidence="8" id="KW-1185">Reference proteome</keyword>
<name>A0ABR3GFU7_9PEZI</name>
<keyword evidence="2" id="KW-0813">Transport</keyword>
<sequence>MSEETLETKKDKLDFGRRFGNKIVEYFGSKTSHKNIADETTSLLQSESSSSLDEELAVAQRQQAAKSQDAPPIRDAFSPQSSVNLLVYCILSLHSITFDQLLPVLMAYPPEDPSQRQLPLKFAGGFGMSASQVGSFFSVFGAVGMILQILVFPPVTTRLGPLRCLRFSSLAFPIVYALVPFVVILPQDKQQPALFALMFIKTFSVIFAFPCSTILLTNSSPTLRLLGTLNGIAVTLSAMGRAIGPATGGLMFSRGQEIGYLILPWWILALVTFLGALPITFLVEGEGFANDKREVIEEEEEVDQCQDSLK</sequence>
<evidence type="ECO:0000313" key="8">
    <source>
        <dbReference type="Proteomes" id="UP001447188"/>
    </source>
</evidence>
<dbReference type="InterPro" id="IPR036259">
    <property type="entry name" value="MFS_trans_sf"/>
</dbReference>
<evidence type="ECO:0008006" key="9">
    <source>
        <dbReference type="Google" id="ProtNLM"/>
    </source>
</evidence>
<feature type="transmembrane region" description="Helical" evidence="6">
    <location>
        <begin position="193"/>
        <end position="216"/>
    </location>
</feature>
<accession>A0ABR3GFU7</accession>
<evidence type="ECO:0000256" key="5">
    <source>
        <dbReference type="ARBA" id="ARBA00023136"/>
    </source>
</evidence>
<keyword evidence="4 6" id="KW-1133">Transmembrane helix</keyword>
<evidence type="ECO:0000256" key="2">
    <source>
        <dbReference type="ARBA" id="ARBA00022448"/>
    </source>
</evidence>
<feature type="transmembrane region" description="Helical" evidence="6">
    <location>
        <begin position="164"/>
        <end position="187"/>
    </location>
</feature>
<dbReference type="EMBL" id="JBBBZM010000086">
    <property type="protein sequence ID" value="KAL0634726.1"/>
    <property type="molecule type" value="Genomic_DNA"/>
</dbReference>
<evidence type="ECO:0000256" key="4">
    <source>
        <dbReference type="ARBA" id="ARBA00022989"/>
    </source>
</evidence>
<feature type="transmembrane region" description="Helical" evidence="6">
    <location>
        <begin position="263"/>
        <end position="283"/>
    </location>
</feature>
<evidence type="ECO:0000256" key="3">
    <source>
        <dbReference type="ARBA" id="ARBA00022692"/>
    </source>
</evidence>
<evidence type="ECO:0000313" key="7">
    <source>
        <dbReference type="EMBL" id="KAL0634726.1"/>
    </source>
</evidence>
<dbReference type="Proteomes" id="UP001447188">
    <property type="component" value="Unassembled WGS sequence"/>
</dbReference>
<evidence type="ECO:0000256" key="1">
    <source>
        <dbReference type="ARBA" id="ARBA00004141"/>
    </source>
</evidence>
<feature type="transmembrane region" description="Helical" evidence="6">
    <location>
        <begin position="128"/>
        <end position="152"/>
    </location>
</feature>
<reference evidence="7 8" key="1">
    <citation type="submission" date="2024-02" db="EMBL/GenBank/DDBJ databases">
        <title>Discinaceae phylogenomics.</title>
        <authorList>
            <person name="Dirks A.C."/>
            <person name="James T.Y."/>
        </authorList>
    </citation>
    <scope>NUCLEOTIDE SEQUENCE [LARGE SCALE GENOMIC DNA]</scope>
    <source>
        <strain evidence="7 8">ACD0624</strain>
    </source>
</reference>